<gene>
    <name evidence="2" type="ORF">DFH07DRAFT_970824</name>
</gene>
<feature type="compositionally biased region" description="Polar residues" evidence="1">
    <location>
        <begin position="74"/>
        <end position="85"/>
    </location>
</feature>
<proteinExistence type="predicted"/>
<feature type="compositionally biased region" description="Acidic residues" evidence="1">
    <location>
        <begin position="45"/>
        <end position="54"/>
    </location>
</feature>
<feature type="compositionally biased region" description="Polar residues" evidence="1">
    <location>
        <begin position="55"/>
        <end position="64"/>
    </location>
</feature>
<evidence type="ECO:0000313" key="2">
    <source>
        <dbReference type="EMBL" id="KAJ7725519.1"/>
    </source>
</evidence>
<protein>
    <submittedName>
        <fullName evidence="2">Uncharacterized protein</fullName>
    </submittedName>
</protein>
<organism evidence="2 3">
    <name type="scientific">Mycena maculata</name>
    <dbReference type="NCBI Taxonomy" id="230809"/>
    <lineage>
        <taxon>Eukaryota</taxon>
        <taxon>Fungi</taxon>
        <taxon>Dikarya</taxon>
        <taxon>Basidiomycota</taxon>
        <taxon>Agaricomycotina</taxon>
        <taxon>Agaricomycetes</taxon>
        <taxon>Agaricomycetidae</taxon>
        <taxon>Agaricales</taxon>
        <taxon>Marasmiineae</taxon>
        <taxon>Mycenaceae</taxon>
        <taxon>Mycena</taxon>
    </lineage>
</organism>
<evidence type="ECO:0000256" key="1">
    <source>
        <dbReference type="SAM" id="MobiDB-lite"/>
    </source>
</evidence>
<feature type="region of interest" description="Disordered" evidence="1">
    <location>
        <begin position="22"/>
        <end position="102"/>
    </location>
</feature>
<reference evidence="2" key="1">
    <citation type="submission" date="2023-03" db="EMBL/GenBank/DDBJ databases">
        <title>Massive genome expansion in bonnet fungi (Mycena s.s.) driven by repeated elements and novel gene families across ecological guilds.</title>
        <authorList>
            <consortium name="Lawrence Berkeley National Laboratory"/>
            <person name="Harder C.B."/>
            <person name="Miyauchi S."/>
            <person name="Viragh M."/>
            <person name="Kuo A."/>
            <person name="Thoen E."/>
            <person name="Andreopoulos B."/>
            <person name="Lu D."/>
            <person name="Skrede I."/>
            <person name="Drula E."/>
            <person name="Henrissat B."/>
            <person name="Morin E."/>
            <person name="Kohler A."/>
            <person name="Barry K."/>
            <person name="LaButti K."/>
            <person name="Morin E."/>
            <person name="Salamov A."/>
            <person name="Lipzen A."/>
            <person name="Mereny Z."/>
            <person name="Hegedus B."/>
            <person name="Baldrian P."/>
            <person name="Stursova M."/>
            <person name="Weitz H."/>
            <person name="Taylor A."/>
            <person name="Grigoriev I.V."/>
            <person name="Nagy L.G."/>
            <person name="Martin F."/>
            <person name="Kauserud H."/>
        </authorList>
    </citation>
    <scope>NUCLEOTIDE SEQUENCE</scope>
    <source>
        <strain evidence="2">CBHHK188m</strain>
    </source>
</reference>
<dbReference type="AlphaFoldDB" id="A0AAD7HQH0"/>
<keyword evidence="3" id="KW-1185">Reference proteome</keyword>
<accession>A0AAD7HQH0</accession>
<comment type="caution">
    <text evidence="2">The sequence shown here is derived from an EMBL/GenBank/DDBJ whole genome shotgun (WGS) entry which is preliminary data.</text>
</comment>
<evidence type="ECO:0000313" key="3">
    <source>
        <dbReference type="Proteomes" id="UP001215280"/>
    </source>
</evidence>
<dbReference type="Proteomes" id="UP001215280">
    <property type="component" value="Unassembled WGS sequence"/>
</dbReference>
<name>A0AAD7HQH0_9AGAR</name>
<dbReference type="EMBL" id="JARJLG010000227">
    <property type="protein sequence ID" value="KAJ7725519.1"/>
    <property type="molecule type" value="Genomic_DNA"/>
</dbReference>
<sequence>MDDLIPWEALGLHVYCSSQAGENMEHNSDFGPPSGDEGNVSNGGGEDDEEEEEPTQSCHCQASSPFWDIEDGSLSPNAAASQASSDPPHHQRHAATLGPSCKSHPSVLGPAALAQLAASVSESLHSALGPQDCGGLATTPKRQMNAMLCAQQLETWLSLDNLAAFIEILEADVKVADTYNTLADEDLR</sequence>